<name>A0A7Y9DQD4_9ACTN</name>
<dbReference type="InterPro" id="IPR013154">
    <property type="entry name" value="ADH-like_N"/>
</dbReference>
<evidence type="ECO:0000313" key="7">
    <source>
        <dbReference type="EMBL" id="NYD24881.1"/>
    </source>
</evidence>
<evidence type="ECO:0000256" key="4">
    <source>
        <dbReference type="ARBA" id="ARBA00022833"/>
    </source>
</evidence>
<dbReference type="GO" id="GO:0005737">
    <property type="term" value="C:cytoplasm"/>
    <property type="evidence" value="ECO:0007669"/>
    <property type="project" value="TreeGrafter"/>
</dbReference>
<dbReference type="SUPFAM" id="SSF51735">
    <property type="entry name" value="NAD(P)-binding Rossmann-fold domains"/>
    <property type="match status" value="1"/>
</dbReference>
<evidence type="ECO:0000256" key="3">
    <source>
        <dbReference type="ARBA" id="ARBA00022723"/>
    </source>
</evidence>
<reference evidence="7 8" key="1">
    <citation type="submission" date="2020-07" db="EMBL/GenBank/DDBJ databases">
        <title>Sequencing the genomes of 1000 actinobacteria strains.</title>
        <authorList>
            <person name="Klenk H.-P."/>
        </authorList>
    </citation>
    <scope>NUCLEOTIDE SEQUENCE [LARGE SCALE GENOMIC DNA]</scope>
    <source>
        <strain evidence="7 8">DSM 7487</strain>
    </source>
</reference>
<dbReference type="CDD" id="cd08233">
    <property type="entry name" value="butanediol_DH_like"/>
    <property type="match status" value="1"/>
</dbReference>
<dbReference type="SUPFAM" id="SSF50129">
    <property type="entry name" value="GroES-like"/>
    <property type="match status" value="1"/>
</dbReference>
<dbReference type="InterPro" id="IPR011032">
    <property type="entry name" value="GroES-like_sf"/>
</dbReference>
<dbReference type="Pfam" id="PF08240">
    <property type="entry name" value="ADH_N"/>
    <property type="match status" value="1"/>
</dbReference>
<organism evidence="7 8">
    <name type="scientific">Kineococcus aurantiacus</name>
    <dbReference type="NCBI Taxonomy" id="37633"/>
    <lineage>
        <taxon>Bacteria</taxon>
        <taxon>Bacillati</taxon>
        <taxon>Actinomycetota</taxon>
        <taxon>Actinomycetes</taxon>
        <taxon>Kineosporiales</taxon>
        <taxon>Kineosporiaceae</taxon>
        <taxon>Kineococcus</taxon>
    </lineage>
</organism>
<comment type="similarity">
    <text evidence="2">Belongs to the zinc-containing alcohol dehydrogenase family.</text>
</comment>
<protein>
    <submittedName>
        <fullName evidence="7">(R,R)-butanediol dehydrogenase/meso-butanediol dehydrogenase/diacetyl reductase</fullName>
        <ecNumber evidence="7">1.1.1.-</ecNumber>
        <ecNumber evidence="7">1.1.1.303</ecNumber>
        <ecNumber evidence="7">1.1.1.4</ecNumber>
    </submittedName>
</protein>
<accession>A0A7Y9DQD4</accession>
<evidence type="ECO:0000259" key="6">
    <source>
        <dbReference type="SMART" id="SM00829"/>
    </source>
</evidence>
<comment type="caution">
    <text evidence="7">The sequence shown here is derived from an EMBL/GenBank/DDBJ whole genome shotgun (WGS) entry which is preliminary data.</text>
</comment>
<dbReference type="RefSeq" id="WP_179755573.1">
    <property type="nucleotide sequence ID" value="NZ_BAAAGN010000015.1"/>
</dbReference>
<evidence type="ECO:0000256" key="1">
    <source>
        <dbReference type="ARBA" id="ARBA00001947"/>
    </source>
</evidence>
<comment type="cofactor">
    <cofactor evidence="1">
        <name>Zn(2+)</name>
        <dbReference type="ChEBI" id="CHEBI:29105"/>
    </cofactor>
</comment>
<dbReference type="EC" id="1.1.1.303" evidence="7"/>
<keyword evidence="8" id="KW-1185">Reference proteome</keyword>
<sequence length="355" mass="36818">MKAAVFHAARDLRVQDVPEPGALGPTAVRLRPVVCGICGTDLHEFAAGPIVTPAAPHPLNGSVLPQVMGHEFSAQVLETGPEVTSVAVGDRVVVMPLVTCGKCYFCRRALNHLCVVMACVGLSHDGGGLAEQVVVEEQLLTRLPDEVSDVQGALVEPAAVAAYGVDRAGTRPGDTVLVTGAGPIGALAALYAHAAGAARVIVSEPNARRRALAEAFGVVEVVDPAAVDLADFVRERTEGVGADVAVECSGSEPGLRSALAAVRAAGTVAQTGLHTRPASIDPMDLSNRDLTLVGTWCYPVNDFGRVLRLIAGGAFPVEKVLSDVIDIDDVVSRGFERLLDPTSDAQKVLVRVPAS</sequence>
<dbReference type="SMART" id="SM00829">
    <property type="entry name" value="PKS_ER"/>
    <property type="match status" value="1"/>
</dbReference>
<dbReference type="Pfam" id="PF00107">
    <property type="entry name" value="ADH_zinc_N"/>
    <property type="match status" value="1"/>
</dbReference>
<dbReference type="InterPro" id="IPR020843">
    <property type="entry name" value="ER"/>
</dbReference>
<dbReference type="EC" id="1.1.1.4" evidence="7"/>
<feature type="domain" description="Enoyl reductase (ER)" evidence="6">
    <location>
        <begin position="7"/>
        <end position="317"/>
    </location>
</feature>
<dbReference type="InterPro" id="IPR036291">
    <property type="entry name" value="NAD(P)-bd_dom_sf"/>
</dbReference>
<dbReference type="EC" id="1.1.1.-" evidence="7"/>
<dbReference type="GO" id="GO:0046872">
    <property type="term" value="F:metal ion binding"/>
    <property type="evidence" value="ECO:0007669"/>
    <property type="project" value="UniProtKB-KW"/>
</dbReference>
<keyword evidence="4" id="KW-0862">Zinc</keyword>
<dbReference type="PANTHER" id="PTHR43161:SF23">
    <property type="entry name" value="(R,R)-BUTANEDIOL DEHYDROGENASE-RELATED"/>
    <property type="match status" value="1"/>
</dbReference>
<dbReference type="AlphaFoldDB" id="A0A7Y9DQD4"/>
<keyword evidence="3" id="KW-0479">Metal-binding</keyword>
<dbReference type="InterPro" id="IPR013149">
    <property type="entry name" value="ADH-like_C"/>
</dbReference>
<evidence type="ECO:0000256" key="5">
    <source>
        <dbReference type="ARBA" id="ARBA00023002"/>
    </source>
</evidence>
<keyword evidence="5 7" id="KW-0560">Oxidoreductase</keyword>
<proteinExistence type="inferred from homology"/>
<dbReference type="GO" id="GO:0000721">
    <property type="term" value="F:(R,R)-butanediol dehydrogenase activity"/>
    <property type="evidence" value="ECO:0007669"/>
    <property type="project" value="UniProtKB-EC"/>
</dbReference>
<gene>
    <name evidence="7" type="ORF">BJ968_004421</name>
</gene>
<dbReference type="Gene3D" id="3.90.180.10">
    <property type="entry name" value="Medium-chain alcohol dehydrogenases, catalytic domain"/>
    <property type="match status" value="1"/>
</dbReference>
<dbReference type="EMBL" id="JACCBB010000001">
    <property type="protein sequence ID" value="NYD24881.1"/>
    <property type="molecule type" value="Genomic_DNA"/>
</dbReference>
<dbReference type="PANTHER" id="PTHR43161">
    <property type="entry name" value="SORBITOL DEHYDROGENASE"/>
    <property type="match status" value="1"/>
</dbReference>
<dbReference type="Gene3D" id="3.40.50.720">
    <property type="entry name" value="NAD(P)-binding Rossmann-like Domain"/>
    <property type="match status" value="1"/>
</dbReference>
<dbReference type="GO" id="GO:0052587">
    <property type="term" value="F:diacetyl reductase ((R)-acetoin forming) (NAD+) activity"/>
    <property type="evidence" value="ECO:0007669"/>
    <property type="project" value="UniProtKB-EC"/>
</dbReference>
<evidence type="ECO:0000313" key="8">
    <source>
        <dbReference type="Proteomes" id="UP000521922"/>
    </source>
</evidence>
<evidence type="ECO:0000256" key="2">
    <source>
        <dbReference type="ARBA" id="ARBA00008072"/>
    </source>
</evidence>
<dbReference type="GO" id="GO:0034079">
    <property type="term" value="P:butanediol biosynthetic process"/>
    <property type="evidence" value="ECO:0007669"/>
    <property type="project" value="TreeGrafter"/>
</dbReference>
<dbReference type="Proteomes" id="UP000521922">
    <property type="component" value="Unassembled WGS sequence"/>
</dbReference>